<dbReference type="GO" id="GO:0008422">
    <property type="term" value="F:beta-glucosidase activity"/>
    <property type="evidence" value="ECO:0007669"/>
    <property type="project" value="TreeGrafter"/>
</dbReference>
<feature type="chain" id="PRO_5016285319" evidence="5">
    <location>
        <begin position="31"/>
        <end position="434"/>
    </location>
</feature>
<evidence type="ECO:0000256" key="4">
    <source>
        <dbReference type="RuleBase" id="RU003690"/>
    </source>
</evidence>
<comment type="similarity">
    <text evidence="1 4">Belongs to the glycosyl hydrolase 1 family.</text>
</comment>
<protein>
    <submittedName>
        <fullName evidence="6">Glycosyl hydrolase family 1</fullName>
    </submittedName>
</protein>
<dbReference type="GO" id="GO:0005829">
    <property type="term" value="C:cytosol"/>
    <property type="evidence" value="ECO:0007669"/>
    <property type="project" value="TreeGrafter"/>
</dbReference>
<dbReference type="PROSITE" id="PS00653">
    <property type="entry name" value="GLYCOSYL_HYDROL_F1_2"/>
    <property type="match status" value="1"/>
</dbReference>
<keyword evidence="7" id="KW-1185">Reference proteome</keyword>
<dbReference type="Proteomes" id="UP000247591">
    <property type="component" value="Unassembled WGS sequence"/>
</dbReference>
<dbReference type="GO" id="GO:0016052">
    <property type="term" value="P:carbohydrate catabolic process"/>
    <property type="evidence" value="ECO:0007669"/>
    <property type="project" value="TreeGrafter"/>
</dbReference>
<comment type="caution">
    <text evidence="6">The sequence shown here is derived from an EMBL/GenBank/DDBJ whole genome shotgun (WGS) entry which is preliminary data.</text>
</comment>
<evidence type="ECO:0000313" key="6">
    <source>
        <dbReference type="EMBL" id="PYE19367.1"/>
    </source>
</evidence>
<dbReference type="RefSeq" id="WP_245937764.1">
    <property type="nucleotide sequence ID" value="NZ_QJSP01000003.1"/>
</dbReference>
<accession>A0A318RTF9</accession>
<evidence type="ECO:0000256" key="3">
    <source>
        <dbReference type="ARBA" id="ARBA00023295"/>
    </source>
</evidence>
<dbReference type="InterPro" id="IPR017853">
    <property type="entry name" value="GH"/>
</dbReference>
<organism evidence="6 7">
    <name type="scientific">Williamsia limnetica</name>
    <dbReference type="NCBI Taxonomy" id="882452"/>
    <lineage>
        <taxon>Bacteria</taxon>
        <taxon>Bacillati</taxon>
        <taxon>Actinomycetota</taxon>
        <taxon>Actinomycetes</taxon>
        <taxon>Mycobacteriales</taxon>
        <taxon>Nocardiaceae</taxon>
        <taxon>Williamsia</taxon>
    </lineage>
</organism>
<dbReference type="InterPro" id="IPR001360">
    <property type="entry name" value="Glyco_hydro_1"/>
</dbReference>
<dbReference type="AlphaFoldDB" id="A0A318RTF9"/>
<dbReference type="PANTHER" id="PTHR10353">
    <property type="entry name" value="GLYCOSYL HYDROLASE"/>
    <property type="match status" value="1"/>
</dbReference>
<name>A0A318RTF9_WILLI</name>
<keyword evidence="3" id="KW-0326">Glycosidase</keyword>
<dbReference type="InterPro" id="IPR033132">
    <property type="entry name" value="GH_1_N_CS"/>
</dbReference>
<dbReference type="Gene3D" id="3.20.20.80">
    <property type="entry name" value="Glycosidases"/>
    <property type="match status" value="2"/>
</dbReference>
<evidence type="ECO:0000313" key="7">
    <source>
        <dbReference type="Proteomes" id="UP000247591"/>
    </source>
</evidence>
<gene>
    <name evidence="6" type="ORF">DFR67_103279</name>
</gene>
<sequence>MNGKTMIRRLLIIALPVIVALAIPAAPAAAQTPNLGQDFLWGVGSAGFQSEGSSPDSNWLRYSNSGRVHDPVGTSVDFRHRYAEDITNAKQMGVKVYRISVEWARIQPEPGVWDQRELEYYDRVMHYILLSGMRPMITLDHWVYPGWAVDRGGWNNPKMVRDWLTNAKKVVDRYARFDPIWITVNEPIVYTYLKELSFGGIAPQNVPLMLDQLVRAHRTIYDYIHGRQPGAWVSSNSAYLPTVQPVLDAMFLDRIKDKQDFVGIDYYYSVSATDLNTYNAATEEYWKASTSADGLYYALRYYDRKFPGKPLYIVENGMPTENGAPRPDGYRRADQLRDAAYWLARAKADGMNVVGYNYWSITDNYEWGSYTPRFGLYQVDVTTDPALLRRPTAAVAAYRDVIANGGVRSDYRPTRPAQFCSLVDAPTSCSQPVR</sequence>
<keyword evidence="5" id="KW-0732">Signal</keyword>
<dbReference type="Pfam" id="PF00232">
    <property type="entry name" value="Glyco_hydro_1"/>
    <property type="match status" value="2"/>
</dbReference>
<proteinExistence type="inferred from homology"/>
<evidence type="ECO:0000256" key="5">
    <source>
        <dbReference type="SAM" id="SignalP"/>
    </source>
</evidence>
<dbReference type="SUPFAM" id="SSF51445">
    <property type="entry name" value="(Trans)glycosidases"/>
    <property type="match status" value="1"/>
</dbReference>
<evidence type="ECO:0000256" key="2">
    <source>
        <dbReference type="ARBA" id="ARBA00022801"/>
    </source>
</evidence>
<feature type="signal peptide" evidence="5">
    <location>
        <begin position="1"/>
        <end position="30"/>
    </location>
</feature>
<dbReference type="PRINTS" id="PR00131">
    <property type="entry name" value="GLHYDRLASE1"/>
</dbReference>
<dbReference type="EMBL" id="QJSP01000003">
    <property type="protein sequence ID" value="PYE19367.1"/>
    <property type="molecule type" value="Genomic_DNA"/>
</dbReference>
<evidence type="ECO:0000256" key="1">
    <source>
        <dbReference type="ARBA" id="ARBA00010838"/>
    </source>
</evidence>
<dbReference type="PANTHER" id="PTHR10353:SF36">
    <property type="entry name" value="LP05116P"/>
    <property type="match status" value="1"/>
</dbReference>
<keyword evidence="2 6" id="KW-0378">Hydrolase</keyword>
<reference evidence="6 7" key="1">
    <citation type="submission" date="2018-06" db="EMBL/GenBank/DDBJ databases">
        <title>Genomic Encyclopedia of Type Strains, Phase IV (KMG-IV): sequencing the most valuable type-strain genomes for metagenomic binning, comparative biology and taxonomic classification.</title>
        <authorList>
            <person name="Goeker M."/>
        </authorList>
    </citation>
    <scope>NUCLEOTIDE SEQUENCE [LARGE SCALE GENOMIC DNA]</scope>
    <source>
        <strain evidence="6 7">DSM 45521</strain>
    </source>
</reference>